<sequence>MGSKRKRGAKEGANSASNGQKRPKKDTSQSSAPAPTVLEKRPFVEILSTEERQREAAIYELLASEDVNERIEAADCIISSLLDGDGVPEAVLQRHLQRKLFAGLASGRKASRLGRSLVITELLGQLFGSKNVQSKYPELTFEKTLGLLVDKTKAIGNISGQEERDHFFGQLFGLECFVRSEILFTEQSRWDRVLELLLRLGSKKIWLRSQCGWILVQALNQMSRDVAQATLSKVADAGMAMTPEGVAIWLVALQKFPDLKVKPWRSPLANKSLGDVTAILKESFQEAFKDSADDGSNRNRQPNSTTQMHFVWDVILGHFTRAEEREGEDFDHFWVRVVDDGLFSKQATDGQKFKGFTVFQKMLEGLAGQPDKLQSLFSKNFMVCLMNQAAKVDRYLHRAATKALKAIEGVVSSRPDCLVPILEKLLGKNGAYNFDERTNTKTVEKLLGSMSPENEKAILAILRKPLSSLSKLPPKEGRSVVSTYVGYLSRSLTVSSPGDEKETALLDVSETSHSPILQELSRLAFSQPKDIPESLLTDQMRTQCRSNFAASLTKLIRKSNDFSPLFKAVTSAAENPLAMDDEIKDAMEEALSRMRELLRSKPKQEGEGRLAQGLAMLHAVSIFQLYNEEPDAMEVLSDLAQYFDKWKEGKLDEDDEGGSEFLVEILLSMVARPSSLMRDASQRVFDAFTSRISAEGLSLLTDPLASGESTKGQKELFNTEDDEVEADEDGSSGDDDEDGDVQDLDEMSDVEMGSDVEFINLKDAEEEDGSSDEDEDEEDSDAEDGDDKDGNQQELLDLEANLGKILNSHRLDQDADAESSESDADMSDSEMMALDDKLGEFFKQQVKSKPDSKKQKKDAKQSVIDFKNRILDLLGIYVKNEALNPLTFAILLPLLNLIRTTSSKELGRRACELIATWQKNIKKARGNGDKVEGVQEDDLLSLLVDVHAEAGKDNSHMYARAASAASLIIASTLIGADEASIKHVWAVYAKTGSEWGLGEAKLQSAFFVDWINWVQNLASQGRN</sequence>
<evidence type="ECO:0000256" key="1">
    <source>
        <dbReference type="ARBA" id="ARBA00004123"/>
    </source>
</evidence>
<dbReference type="InterPro" id="IPR007015">
    <property type="entry name" value="DNA_pol_V/MYBBP1A"/>
</dbReference>
<reference evidence="5" key="1">
    <citation type="journal article" date="2021" name="Nat. Commun.">
        <title>Genetic determinants of endophytism in the Arabidopsis root mycobiome.</title>
        <authorList>
            <person name="Mesny F."/>
            <person name="Miyauchi S."/>
            <person name="Thiergart T."/>
            <person name="Pickel B."/>
            <person name="Atanasova L."/>
            <person name="Karlsson M."/>
            <person name="Huettel B."/>
            <person name="Barry K.W."/>
            <person name="Haridas S."/>
            <person name="Chen C."/>
            <person name="Bauer D."/>
            <person name="Andreopoulos W."/>
            <person name="Pangilinan J."/>
            <person name="LaButti K."/>
            <person name="Riley R."/>
            <person name="Lipzen A."/>
            <person name="Clum A."/>
            <person name="Drula E."/>
            <person name="Henrissat B."/>
            <person name="Kohler A."/>
            <person name="Grigoriev I.V."/>
            <person name="Martin F.M."/>
            <person name="Hacquard S."/>
        </authorList>
    </citation>
    <scope>NUCLEOTIDE SEQUENCE</scope>
    <source>
        <strain evidence="5">MPI-CAGE-CH-0235</strain>
    </source>
</reference>
<feature type="region of interest" description="Disordered" evidence="4">
    <location>
        <begin position="1"/>
        <end position="37"/>
    </location>
</feature>
<evidence type="ECO:0000256" key="4">
    <source>
        <dbReference type="SAM" id="MobiDB-lite"/>
    </source>
</evidence>
<feature type="compositionally biased region" description="Acidic residues" evidence="4">
    <location>
        <begin position="764"/>
        <end position="787"/>
    </location>
</feature>
<dbReference type="AlphaFoldDB" id="A0A8K0SYU8"/>
<name>A0A8K0SYU8_9HYPO</name>
<evidence type="ECO:0000256" key="3">
    <source>
        <dbReference type="ARBA" id="ARBA00023242"/>
    </source>
</evidence>
<dbReference type="GO" id="GO:0000182">
    <property type="term" value="F:rDNA binding"/>
    <property type="evidence" value="ECO:0007669"/>
    <property type="project" value="TreeGrafter"/>
</dbReference>
<proteinExistence type="inferred from homology"/>
<dbReference type="PANTHER" id="PTHR13213">
    <property type="entry name" value="MYB-BINDING PROTEIN 1A FAMILY MEMBER"/>
    <property type="match status" value="1"/>
</dbReference>
<dbReference type="PANTHER" id="PTHR13213:SF2">
    <property type="entry name" value="MYB-BINDING PROTEIN 1A"/>
    <property type="match status" value="1"/>
</dbReference>
<evidence type="ECO:0000313" key="6">
    <source>
        <dbReference type="Proteomes" id="UP000813444"/>
    </source>
</evidence>
<gene>
    <name evidence="5" type="ORF">B0I35DRAFT_403960</name>
</gene>
<feature type="compositionally biased region" description="Acidic residues" evidence="4">
    <location>
        <begin position="814"/>
        <end position="828"/>
    </location>
</feature>
<keyword evidence="3" id="KW-0539">Nucleus</keyword>
<accession>A0A8K0SYU8</accession>
<feature type="compositionally biased region" description="Acidic residues" evidence="4">
    <location>
        <begin position="718"/>
        <end position="754"/>
    </location>
</feature>
<dbReference type="Proteomes" id="UP000813444">
    <property type="component" value="Unassembled WGS sequence"/>
</dbReference>
<evidence type="ECO:0000313" key="5">
    <source>
        <dbReference type="EMBL" id="KAH7328625.1"/>
    </source>
</evidence>
<dbReference type="GO" id="GO:0006355">
    <property type="term" value="P:regulation of DNA-templated transcription"/>
    <property type="evidence" value="ECO:0007669"/>
    <property type="project" value="InterPro"/>
</dbReference>
<organism evidence="5 6">
    <name type="scientific">Stachybotrys elegans</name>
    <dbReference type="NCBI Taxonomy" id="80388"/>
    <lineage>
        <taxon>Eukaryota</taxon>
        <taxon>Fungi</taxon>
        <taxon>Dikarya</taxon>
        <taxon>Ascomycota</taxon>
        <taxon>Pezizomycotina</taxon>
        <taxon>Sordariomycetes</taxon>
        <taxon>Hypocreomycetidae</taxon>
        <taxon>Hypocreales</taxon>
        <taxon>Stachybotryaceae</taxon>
        <taxon>Stachybotrys</taxon>
    </lineage>
</organism>
<evidence type="ECO:0000256" key="2">
    <source>
        <dbReference type="ARBA" id="ARBA00006809"/>
    </source>
</evidence>
<dbReference type="Pfam" id="PF04931">
    <property type="entry name" value="DNA_pol_phi"/>
    <property type="match status" value="1"/>
</dbReference>
<dbReference type="EMBL" id="JAGPNK010000001">
    <property type="protein sequence ID" value="KAH7328625.1"/>
    <property type="molecule type" value="Genomic_DNA"/>
</dbReference>
<feature type="region of interest" description="Disordered" evidence="4">
    <location>
        <begin position="702"/>
        <end position="791"/>
    </location>
</feature>
<dbReference type="InterPro" id="IPR016024">
    <property type="entry name" value="ARM-type_fold"/>
</dbReference>
<comment type="subcellular location">
    <subcellularLocation>
        <location evidence="1">Nucleus</location>
    </subcellularLocation>
</comment>
<comment type="similarity">
    <text evidence="2">Belongs to the MYBBP1A family.</text>
</comment>
<keyword evidence="6" id="KW-1185">Reference proteome</keyword>
<dbReference type="GO" id="GO:0005730">
    <property type="term" value="C:nucleolus"/>
    <property type="evidence" value="ECO:0007669"/>
    <property type="project" value="InterPro"/>
</dbReference>
<comment type="caution">
    <text evidence="5">The sequence shown here is derived from an EMBL/GenBank/DDBJ whole genome shotgun (WGS) entry which is preliminary data.</text>
</comment>
<feature type="region of interest" description="Disordered" evidence="4">
    <location>
        <begin position="807"/>
        <end position="828"/>
    </location>
</feature>
<dbReference type="OrthoDB" id="342531at2759"/>
<protein>
    <submittedName>
        <fullName evidence="5">DNA polymerase phi-domain-containing protein</fullName>
    </submittedName>
</protein>
<dbReference type="SUPFAM" id="SSF48371">
    <property type="entry name" value="ARM repeat"/>
    <property type="match status" value="1"/>
</dbReference>